<feature type="non-terminal residue" evidence="1">
    <location>
        <position position="1"/>
    </location>
</feature>
<accession>A0A0K2TDV3</accession>
<evidence type="ECO:0000313" key="1">
    <source>
        <dbReference type="EMBL" id="CDW24209.1"/>
    </source>
</evidence>
<proteinExistence type="predicted"/>
<sequence length="89" mass="10781">LTPFCSHSIFYEDVLENSQHYHNIYPHFNANFKTSYLVKGRSKQWKEYISYLIIYLNRCSLSTRDDRREFIGGKLQDLISEYSEHLPWE</sequence>
<dbReference type="AlphaFoldDB" id="A0A0K2TDV3"/>
<organism evidence="1">
    <name type="scientific">Lepeophtheirus salmonis</name>
    <name type="common">Salmon louse</name>
    <name type="synonym">Caligus salmonis</name>
    <dbReference type="NCBI Taxonomy" id="72036"/>
    <lineage>
        <taxon>Eukaryota</taxon>
        <taxon>Metazoa</taxon>
        <taxon>Ecdysozoa</taxon>
        <taxon>Arthropoda</taxon>
        <taxon>Crustacea</taxon>
        <taxon>Multicrustacea</taxon>
        <taxon>Hexanauplia</taxon>
        <taxon>Copepoda</taxon>
        <taxon>Siphonostomatoida</taxon>
        <taxon>Caligidae</taxon>
        <taxon>Lepeophtheirus</taxon>
    </lineage>
</organism>
<dbReference type="EMBL" id="HACA01006848">
    <property type="protein sequence ID" value="CDW24209.1"/>
    <property type="molecule type" value="Transcribed_RNA"/>
</dbReference>
<name>A0A0K2TDV3_LEPSM</name>
<reference evidence="1" key="1">
    <citation type="submission" date="2014-05" db="EMBL/GenBank/DDBJ databases">
        <authorList>
            <person name="Chronopoulou M."/>
        </authorList>
    </citation>
    <scope>NUCLEOTIDE SEQUENCE</scope>
    <source>
        <tissue evidence="1">Whole organism</tissue>
    </source>
</reference>
<protein>
    <submittedName>
        <fullName evidence="1">Uncharacterized protein</fullName>
    </submittedName>
</protein>